<comment type="caution">
    <text evidence="1">The sequence shown here is derived from an EMBL/GenBank/DDBJ whole genome shotgun (WGS) entry which is preliminary data.</text>
</comment>
<evidence type="ECO:0000313" key="2">
    <source>
        <dbReference type="Proteomes" id="UP001221757"/>
    </source>
</evidence>
<reference evidence="1" key="1">
    <citation type="submission" date="2023-03" db="EMBL/GenBank/DDBJ databases">
        <title>Massive genome expansion in bonnet fungi (Mycena s.s.) driven by repeated elements and novel gene families across ecological guilds.</title>
        <authorList>
            <consortium name="Lawrence Berkeley National Laboratory"/>
            <person name="Harder C.B."/>
            <person name="Miyauchi S."/>
            <person name="Viragh M."/>
            <person name="Kuo A."/>
            <person name="Thoen E."/>
            <person name="Andreopoulos B."/>
            <person name="Lu D."/>
            <person name="Skrede I."/>
            <person name="Drula E."/>
            <person name="Henrissat B."/>
            <person name="Morin E."/>
            <person name="Kohler A."/>
            <person name="Barry K."/>
            <person name="LaButti K."/>
            <person name="Morin E."/>
            <person name="Salamov A."/>
            <person name="Lipzen A."/>
            <person name="Mereny Z."/>
            <person name="Hegedus B."/>
            <person name="Baldrian P."/>
            <person name="Stursova M."/>
            <person name="Weitz H."/>
            <person name="Taylor A."/>
            <person name="Grigoriev I.V."/>
            <person name="Nagy L.G."/>
            <person name="Martin F."/>
            <person name="Kauserud H."/>
        </authorList>
    </citation>
    <scope>NUCLEOTIDE SEQUENCE</scope>
    <source>
        <strain evidence="1">CBHHK067</strain>
    </source>
</reference>
<gene>
    <name evidence="1" type="ORF">B0H17DRAFT_1127024</name>
</gene>
<organism evidence="1 2">
    <name type="scientific">Mycena rosella</name>
    <name type="common">Pink bonnet</name>
    <name type="synonym">Agaricus rosellus</name>
    <dbReference type="NCBI Taxonomy" id="1033263"/>
    <lineage>
        <taxon>Eukaryota</taxon>
        <taxon>Fungi</taxon>
        <taxon>Dikarya</taxon>
        <taxon>Basidiomycota</taxon>
        <taxon>Agaricomycotina</taxon>
        <taxon>Agaricomycetes</taxon>
        <taxon>Agaricomycetidae</taxon>
        <taxon>Agaricales</taxon>
        <taxon>Marasmiineae</taxon>
        <taxon>Mycenaceae</taxon>
        <taxon>Mycena</taxon>
    </lineage>
</organism>
<evidence type="ECO:0000313" key="1">
    <source>
        <dbReference type="EMBL" id="KAJ7704000.1"/>
    </source>
</evidence>
<dbReference type="Proteomes" id="UP001221757">
    <property type="component" value="Unassembled WGS sequence"/>
</dbReference>
<dbReference type="EMBL" id="JARKIE010000011">
    <property type="protein sequence ID" value="KAJ7704000.1"/>
    <property type="molecule type" value="Genomic_DNA"/>
</dbReference>
<dbReference type="AlphaFoldDB" id="A0AAD7GS47"/>
<proteinExistence type="predicted"/>
<name>A0AAD7GS47_MYCRO</name>
<sequence>MIIAKEGVAMGTNSAYSTSICKRKSWVGHFWTDSPPLLIQAPVDQLQPLRAVPVGLIVGVTFGATALFFRKNWCRCRIATKHRSVMKPSLVSCSVLRTSYGGYSSVNDNTAHQIKPFVSNSNMGEPPSLLSSKAAQMRQEYLATKLHAAQKELEALPGPISPSNSGSTSSMGTSGGGVDSLGLTLQERIRVLIFRYLIFHKRSKLIIIHLYPRLLQSRWPGKSILLPIEFTSQRNVNMKSGPEK</sequence>
<keyword evidence="2" id="KW-1185">Reference proteome</keyword>
<protein>
    <submittedName>
        <fullName evidence="1">Uncharacterized protein</fullName>
    </submittedName>
</protein>
<accession>A0AAD7GS47</accession>